<dbReference type="STRING" id="653667.S9W110"/>
<dbReference type="GO" id="GO:0034553">
    <property type="term" value="P:mitochondrial respiratory chain complex II assembly"/>
    <property type="evidence" value="ECO:0007669"/>
    <property type="project" value="TreeGrafter"/>
</dbReference>
<dbReference type="InterPro" id="IPR012875">
    <property type="entry name" value="SDHF4"/>
</dbReference>
<dbReference type="Proteomes" id="UP000015464">
    <property type="component" value="Unassembled WGS sequence"/>
</dbReference>
<name>S9W110_SCHCR</name>
<feature type="region of interest" description="Disordered" evidence="3">
    <location>
        <begin position="19"/>
        <end position="104"/>
    </location>
</feature>
<reference evidence="4 5" key="1">
    <citation type="journal article" date="2011" name="Science">
        <title>Comparative functional genomics of the fission yeasts.</title>
        <authorList>
            <person name="Rhind N."/>
            <person name="Chen Z."/>
            <person name="Yassour M."/>
            <person name="Thompson D.A."/>
            <person name="Haas B.J."/>
            <person name="Habib N."/>
            <person name="Wapinski I."/>
            <person name="Roy S."/>
            <person name="Lin M.F."/>
            <person name="Heiman D.I."/>
            <person name="Young S.K."/>
            <person name="Furuya K."/>
            <person name="Guo Y."/>
            <person name="Pidoux A."/>
            <person name="Chen H.M."/>
            <person name="Robbertse B."/>
            <person name="Goldberg J.M."/>
            <person name="Aoki K."/>
            <person name="Bayne E.H."/>
            <person name="Berlin A.M."/>
            <person name="Desjardins C.A."/>
            <person name="Dobbs E."/>
            <person name="Dukaj L."/>
            <person name="Fan L."/>
            <person name="FitzGerald M.G."/>
            <person name="French C."/>
            <person name="Gujja S."/>
            <person name="Hansen K."/>
            <person name="Keifenheim D."/>
            <person name="Levin J.Z."/>
            <person name="Mosher R.A."/>
            <person name="Mueller C.A."/>
            <person name="Pfiffner J."/>
            <person name="Priest M."/>
            <person name="Russ C."/>
            <person name="Smialowska A."/>
            <person name="Swoboda P."/>
            <person name="Sykes S.M."/>
            <person name="Vaughn M."/>
            <person name="Vengrova S."/>
            <person name="Yoder R."/>
            <person name="Zeng Q."/>
            <person name="Allshire R."/>
            <person name="Baulcombe D."/>
            <person name="Birren B.W."/>
            <person name="Brown W."/>
            <person name="Ekwall K."/>
            <person name="Kellis M."/>
            <person name="Leatherwood J."/>
            <person name="Levin H."/>
            <person name="Margalit H."/>
            <person name="Martienssen R."/>
            <person name="Nieduszynski C.A."/>
            <person name="Spatafora J.W."/>
            <person name="Friedman N."/>
            <person name="Dalgaard J.Z."/>
            <person name="Baumann P."/>
            <person name="Niki H."/>
            <person name="Regev A."/>
            <person name="Nusbaum C."/>
        </authorList>
    </citation>
    <scope>NUCLEOTIDE SEQUENCE [LARGE SCALE GENOMIC DNA]</scope>
    <source>
        <strain evidence="5">OY26 / ATCC MYA-4695 / CBS 11777 / NBRC 106824 / NRRL Y48691</strain>
    </source>
</reference>
<evidence type="ECO:0000256" key="2">
    <source>
        <dbReference type="ARBA" id="ARBA00022170"/>
    </source>
</evidence>
<comment type="similarity">
    <text evidence="1">Belongs to the SDHAF4 family.</text>
</comment>
<keyword evidence="5" id="KW-1185">Reference proteome</keyword>
<dbReference type="GeneID" id="25037498"/>
<dbReference type="RefSeq" id="XP_013021292.1">
    <property type="nucleotide sequence ID" value="XM_013165838.1"/>
</dbReference>
<sequence>MYSMRLSATWKSVPKIASASSKRYLQGPPGGFKRPSPPPLSKEEQEEWNHLQKESSQRPVDVAQRTKLKDFEGDVNPETGEVGGPKKEPTIHGDYSYGGRVTDF</sequence>
<proteinExistence type="inferred from homology"/>
<feature type="compositionally biased region" description="Basic and acidic residues" evidence="3">
    <location>
        <begin position="41"/>
        <end position="56"/>
    </location>
</feature>
<dbReference type="GO" id="GO:0005739">
    <property type="term" value="C:mitochondrion"/>
    <property type="evidence" value="ECO:0007669"/>
    <property type="project" value="TreeGrafter"/>
</dbReference>
<evidence type="ECO:0000313" key="5">
    <source>
        <dbReference type="Proteomes" id="UP000015464"/>
    </source>
</evidence>
<dbReference type="OMA" id="PTIHGDY"/>
<dbReference type="PANTHER" id="PTHR28524:SF3">
    <property type="entry name" value="SUCCINATE DEHYDROGENASE ASSEMBLY FACTOR 4, MITOCHONDRIAL"/>
    <property type="match status" value="1"/>
</dbReference>
<evidence type="ECO:0000256" key="1">
    <source>
        <dbReference type="ARBA" id="ARBA00005701"/>
    </source>
</evidence>
<protein>
    <recommendedName>
        <fullName evidence="2">Succinate dehydrogenase assembly factor 4, mitochondrial</fullName>
    </recommendedName>
</protein>
<dbReference type="PANTHER" id="PTHR28524">
    <property type="entry name" value="SUCCINATE DEHYDROGENASE ASSEMBLY FACTOR 4, MITOCHONDRIAL"/>
    <property type="match status" value="1"/>
</dbReference>
<dbReference type="EMBL" id="KE546988">
    <property type="protein sequence ID" value="EPY53583.1"/>
    <property type="molecule type" value="Genomic_DNA"/>
</dbReference>
<dbReference type="OrthoDB" id="201362at2759"/>
<dbReference type="eggNOG" id="ENOG502S6UN">
    <property type="taxonomic scope" value="Eukaryota"/>
</dbReference>
<accession>S9W110</accession>
<gene>
    <name evidence="4" type="ORF">SPOG_03181</name>
</gene>
<evidence type="ECO:0000313" key="4">
    <source>
        <dbReference type="EMBL" id="EPY53583.1"/>
    </source>
</evidence>
<evidence type="ECO:0000256" key="3">
    <source>
        <dbReference type="SAM" id="MobiDB-lite"/>
    </source>
</evidence>
<organism evidence="4 5">
    <name type="scientific">Schizosaccharomyces cryophilus (strain OY26 / ATCC MYA-4695 / CBS 11777 / NBRC 106824 / NRRL Y48691)</name>
    <name type="common">Fission yeast</name>
    <dbReference type="NCBI Taxonomy" id="653667"/>
    <lineage>
        <taxon>Eukaryota</taxon>
        <taxon>Fungi</taxon>
        <taxon>Dikarya</taxon>
        <taxon>Ascomycota</taxon>
        <taxon>Taphrinomycotina</taxon>
        <taxon>Schizosaccharomycetes</taxon>
        <taxon>Schizosaccharomycetales</taxon>
        <taxon>Schizosaccharomycetaceae</taxon>
        <taxon>Schizosaccharomyces</taxon>
    </lineage>
</organism>
<dbReference type="HOGENOM" id="CLU_101052_2_1_1"/>
<dbReference type="AlphaFoldDB" id="S9W110"/>
<dbReference type="Pfam" id="PF07896">
    <property type="entry name" value="DUF1674"/>
    <property type="match status" value="1"/>
</dbReference>